<dbReference type="AlphaFoldDB" id="A0A8H8DCQ9"/>
<dbReference type="GO" id="GO:0001163">
    <property type="term" value="F:RNA polymerase I transcription regulatory region sequence-specific DNA binding"/>
    <property type="evidence" value="ECO:0007669"/>
    <property type="project" value="TreeGrafter"/>
</dbReference>
<feature type="region of interest" description="Disordered" evidence="1">
    <location>
        <begin position="674"/>
        <end position="764"/>
    </location>
</feature>
<dbReference type="GO" id="GO:0001179">
    <property type="term" value="F:RNA polymerase I general transcription initiation factor binding"/>
    <property type="evidence" value="ECO:0007669"/>
    <property type="project" value="TreeGrafter"/>
</dbReference>
<feature type="compositionally biased region" description="Polar residues" evidence="1">
    <location>
        <begin position="711"/>
        <end position="737"/>
    </location>
</feature>
<evidence type="ECO:0000256" key="1">
    <source>
        <dbReference type="SAM" id="MobiDB-lite"/>
    </source>
</evidence>
<dbReference type="PANTHER" id="PTHR28221:SF2">
    <property type="entry name" value="RNA POLYMERASE I-SPECIFIC TRANSCRIPTION INITIATION FACTOR RRN6"/>
    <property type="match status" value="1"/>
</dbReference>
<dbReference type="GO" id="GO:0042790">
    <property type="term" value="P:nucleolar large rRNA transcription by RNA polymerase I"/>
    <property type="evidence" value="ECO:0007669"/>
    <property type="project" value="TreeGrafter"/>
</dbReference>
<feature type="domain" description="RRN6 beta-propeller" evidence="2">
    <location>
        <begin position="122"/>
        <end position="428"/>
    </location>
</feature>
<dbReference type="PANTHER" id="PTHR28221">
    <property type="entry name" value="RNA POLYMERASE I-SPECIFIC TRANSCRIPTION INITIATION FACTOR RRN6"/>
    <property type="match status" value="1"/>
</dbReference>
<dbReference type="Pfam" id="PF10214">
    <property type="entry name" value="Rrn6_beta-prop"/>
    <property type="match status" value="1"/>
</dbReference>
<dbReference type="OrthoDB" id="4090074at2759"/>
<name>A0A8H8DCQ9_9ASCO</name>
<evidence type="ECO:0000313" key="4">
    <source>
        <dbReference type="Proteomes" id="UP000669133"/>
    </source>
</evidence>
<dbReference type="GO" id="GO:0070860">
    <property type="term" value="C:RNA polymerase I core factor complex"/>
    <property type="evidence" value="ECO:0007669"/>
    <property type="project" value="TreeGrafter"/>
</dbReference>
<dbReference type="InterPro" id="IPR019350">
    <property type="entry name" value="RNA_pol_I-sp_TIF_RRN6-like"/>
</dbReference>
<evidence type="ECO:0000313" key="3">
    <source>
        <dbReference type="EMBL" id="KAG5420155.1"/>
    </source>
</evidence>
<organism evidence="3 4">
    <name type="scientific">Candida metapsilosis</name>
    <dbReference type="NCBI Taxonomy" id="273372"/>
    <lineage>
        <taxon>Eukaryota</taxon>
        <taxon>Fungi</taxon>
        <taxon>Dikarya</taxon>
        <taxon>Ascomycota</taxon>
        <taxon>Saccharomycotina</taxon>
        <taxon>Pichiomycetes</taxon>
        <taxon>Debaryomycetaceae</taxon>
        <taxon>Candida/Lodderomyces clade</taxon>
        <taxon>Candida</taxon>
    </lineage>
</organism>
<proteinExistence type="predicted"/>
<comment type="caution">
    <text evidence="3">The sequence shown here is derived from an EMBL/GenBank/DDBJ whole genome shotgun (WGS) entry which is preliminary data.</text>
</comment>
<feature type="compositionally biased region" description="Low complexity" evidence="1">
    <location>
        <begin position="744"/>
        <end position="754"/>
    </location>
</feature>
<dbReference type="RefSeq" id="XP_067549271.1">
    <property type="nucleotide sequence ID" value="XM_067690847.1"/>
</dbReference>
<evidence type="ECO:0000259" key="2">
    <source>
        <dbReference type="Pfam" id="PF10214"/>
    </source>
</evidence>
<feature type="compositionally biased region" description="Basic residues" evidence="1">
    <location>
        <begin position="755"/>
        <end position="764"/>
    </location>
</feature>
<sequence length="764" mass="85654">MWPHKSGLGVRLSYGVSGNPNVDIESVRSASAITNDELQPKITFPRKEGGIDDDQYLNEVSYKPLLKRPLNHSVGELYKSSTSNISNGFDDDGNFASTSVPYKIISSLGLETKAIESSMAYDPGFGDIVQTFKIKPQSSNELLNGLAHVTGEGLSVLSLSIGAQDGDSIKLSKAYEVDFLDQIRQVELGENEENDMLVILVRTRVKVYVTTCMLTRYSSTSKSVPHFKLSIVKEISSQKLNQSTFADVAVCAADIRRFAAVDIDGNLSAWIINKKYDKVSRLTSNDLQLPITDAKNLSHWLRLVWLPNSNSILLSTRTKIIQYSFDTTTQKVLITSNTWSRIRDVKCEGNMIFYLTSKELIWLRCGAEIERLLSWKHFLNDNDPSLKLAVYHKENSYLLFVYSQASPVVFVYSFGYENGMPCNLRDPYMVQRSNAAPLKQLIPGHIDASDDIYILELSATLHLQQRRFQFGPLVQKPKPKEEIEVSEKRTKHKHKHHHHLKKLHALLEHSALTENNEASVETIQKYASRLGESLETDSQNQNLPSGFYSLLDVDRRAPLGISDIDELDDMIAELENSPLTENISIKSFINNSIIQRNGFLKVPQAQTHIVDIHRLLQEVYGESSTADAITNSAIVLGLSLIKCQAQTSHFESQYEEQKAASEKHIQEILNEWDTSTSSQVEHQSGSQSHHATQSFPSLKSSQLEPMEPPRLSQSANSQPSGLSRNRLASQQRSQSRLGDTLRISSQRSSQGGSQPKRKKKKGGF</sequence>
<protein>
    <recommendedName>
        <fullName evidence="2">RRN6 beta-propeller domain-containing protein</fullName>
    </recommendedName>
</protein>
<gene>
    <name evidence="3" type="ORF">I9W82_002035</name>
</gene>
<dbReference type="Proteomes" id="UP000669133">
    <property type="component" value="Unassembled WGS sequence"/>
</dbReference>
<dbReference type="GeneID" id="93650664"/>
<feature type="compositionally biased region" description="Polar residues" evidence="1">
    <location>
        <begin position="674"/>
        <end position="703"/>
    </location>
</feature>
<keyword evidence="4" id="KW-1185">Reference proteome</keyword>
<dbReference type="InterPro" id="IPR048535">
    <property type="entry name" value="RRN6_beta-prop"/>
</dbReference>
<accession>A0A8H8DCQ9</accession>
<reference evidence="3 4" key="1">
    <citation type="submission" date="2020-12" db="EMBL/GenBank/DDBJ databases">
        <title>Effect of drift, selection, and recombination on the evolution of hybrid genomes in Candida yeast pathogens.</title>
        <authorList>
            <person name="Mixao V."/>
            <person name="Ksiezopolska E."/>
            <person name="Saus E."/>
            <person name="Boekhout T."/>
            <person name="Gacser A."/>
            <person name="Gabaldon T."/>
        </authorList>
    </citation>
    <scope>NUCLEOTIDE SEQUENCE [LARGE SCALE GENOMIC DNA]</scope>
    <source>
        <strain evidence="3 4">BP57</strain>
    </source>
</reference>
<dbReference type="EMBL" id="JAEOAQ010000002">
    <property type="protein sequence ID" value="KAG5420155.1"/>
    <property type="molecule type" value="Genomic_DNA"/>
</dbReference>